<feature type="signal peptide" evidence="1">
    <location>
        <begin position="1"/>
        <end position="19"/>
    </location>
</feature>
<organism evidence="2 3">
    <name type="scientific">Paracoccus onchidii</name>
    <dbReference type="NCBI Taxonomy" id="3017813"/>
    <lineage>
        <taxon>Bacteria</taxon>
        <taxon>Pseudomonadati</taxon>
        <taxon>Pseudomonadota</taxon>
        <taxon>Alphaproteobacteria</taxon>
        <taxon>Rhodobacterales</taxon>
        <taxon>Paracoccaceae</taxon>
        <taxon>Paracoccus</taxon>
    </lineage>
</organism>
<proteinExistence type="predicted"/>
<gene>
    <name evidence="2" type="ORF">PAF17_19520</name>
</gene>
<protein>
    <submittedName>
        <fullName evidence="2">Uncharacterized protein</fullName>
    </submittedName>
</protein>
<accession>A0ABT4ZJV5</accession>
<dbReference type="RefSeq" id="WP_271890748.1">
    <property type="nucleotide sequence ID" value="NZ_JAQBIE010000049.1"/>
</dbReference>
<sequence>MRLAITTLTGLLLAGMAHAQSEDWMMEDCMVATQSYFQEFEARTDMKYEGQRTDGTFAINGTIYLETRSDDVQCSYASDGQTMVDYFAEGEARPDFAKGGKSPYMD</sequence>
<feature type="chain" id="PRO_5046389803" evidence="1">
    <location>
        <begin position="20"/>
        <end position="106"/>
    </location>
</feature>
<evidence type="ECO:0000313" key="2">
    <source>
        <dbReference type="EMBL" id="MDB6179653.1"/>
    </source>
</evidence>
<keyword evidence="3" id="KW-1185">Reference proteome</keyword>
<evidence type="ECO:0000256" key="1">
    <source>
        <dbReference type="SAM" id="SignalP"/>
    </source>
</evidence>
<dbReference type="EMBL" id="JAQBIE010000049">
    <property type="protein sequence ID" value="MDB6179653.1"/>
    <property type="molecule type" value="Genomic_DNA"/>
</dbReference>
<name>A0ABT4ZJV5_9RHOB</name>
<reference evidence="2" key="1">
    <citation type="submission" date="2022-12" db="EMBL/GenBank/DDBJ databases">
        <title>Paracoccus onchidii sp. nov., isolated from a marine invertebrate from the South China Sea.</title>
        <authorList>
            <person name="Xu S."/>
            <person name="Liu Z."/>
            <person name="Xu Y."/>
        </authorList>
    </citation>
    <scope>NUCLEOTIDE SEQUENCE</scope>
    <source>
        <strain evidence="2">Z330</strain>
    </source>
</reference>
<evidence type="ECO:0000313" key="3">
    <source>
        <dbReference type="Proteomes" id="UP001165641"/>
    </source>
</evidence>
<comment type="caution">
    <text evidence="2">The sequence shown here is derived from an EMBL/GenBank/DDBJ whole genome shotgun (WGS) entry which is preliminary data.</text>
</comment>
<dbReference type="Proteomes" id="UP001165641">
    <property type="component" value="Unassembled WGS sequence"/>
</dbReference>
<keyword evidence="1" id="KW-0732">Signal</keyword>